<dbReference type="EMBL" id="LUGG01000002">
    <property type="protein sequence ID" value="OBZ78472.1"/>
    <property type="molecule type" value="Genomic_DNA"/>
</dbReference>
<proteinExistence type="predicted"/>
<gene>
    <name evidence="2" type="ORF">A0H81_02801</name>
</gene>
<feature type="region of interest" description="Disordered" evidence="1">
    <location>
        <begin position="327"/>
        <end position="347"/>
    </location>
</feature>
<name>A0A1C7MNM9_GRIFR</name>
<reference evidence="2 3" key="1">
    <citation type="submission" date="2016-03" db="EMBL/GenBank/DDBJ databases">
        <title>Whole genome sequencing of Grifola frondosa 9006-11.</title>
        <authorList>
            <person name="Min B."/>
            <person name="Park H."/>
            <person name="Kim J.-G."/>
            <person name="Cho H."/>
            <person name="Oh Y.-L."/>
            <person name="Kong W.-S."/>
            <person name="Choi I.-G."/>
        </authorList>
    </citation>
    <scope>NUCLEOTIDE SEQUENCE [LARGE SCALE GENOMIC DNA]</scope>
    <source>
        <strain evidence="2 3">9006-11</strain>
    </source>
</reference>
<dbReference type="OMA" id="HESTWTT"/>
<protein>
    <submittedName>
        <fullName evidence="2">Uncharacterized protein</fullName>
    </submittedName>
</protein>
<feature type="compositionally biased region" description="Low complexity" evidence="1">
    <location>
        <begin position="333"/>
        <end position="342"/>
    </location>
</feature>
<sequence length="430" mass="47691">MVATPPTVPEKVFVAREFARLPWPKANSALSSGECLDVPRRTGKCYETCPGRQTASDDVVDPFQREILHNMHDFEDHRWSELIPPHTALTFAAMWDPVDGMVTFSGAHLLDTDDLEQCPSHNLADSPHDVPDSQSQILTIDRIAYALYGTTPNSATFACDAQGDAGTAMDSDQLGTPSPALASSAALVSDSELHQLFTSCINRTRFMRLSRPPHPAVRACTNYVADDIEAYTNSHESEDTVKDEGFCEGRRLTSCTYTTAPVIVDLNLSSAFSVTTTSTSRYIEVDYPSTIADNGPENALNEDEWSTLADADRAFCFNIPLERRRRLRKPRTPSRSSTGSLPADPAEVLAREQYNHASSTSSERSPRRSATLTKAILQRLAKGRKHVDDERWVCIEVKHKSRTVVFSICCVRYILVIRRNVFTPSSFGDL</sequence>
<evidence type="ECO:0000313" key="3">
    <source>
        <dbReference type="Proteomes" id="UP000092993"/>
    </source>
</evidence>
<evidence type="ECO:0000256" key="1">
    <source>
        <dbReference type="SAM" id="MobiDB-lite"/>
    </source>
</evidence>
<dbReference type="Proteomes" id="UP000092993">
    <property type="component" value="Unassembled WGS sequence"/>
</dbReference>
<comment type="caution">
    <text evidence="2">The sequence shown here is derived from an EMBL/GenBank/DDBJ whole genome shotgun (WGS) entry which is preliminary data.</text>
</comment>
<dbReference type="OrthoDB" id="3226552at2759"/>
<keyword evidence="3" id="KW-1185">Reference proteome</keyword>
<accession>A0A1C7MNM9</accession>
<evidence type="ECO:0000313" key="2">
    <source>
        <dbReference type="EMBL" id="OBZ78472.1"/>
    </source>
</evidence>
<dbReference type="AlphaFoldDB" id="A0A1C7MNM9"/>
<organism evidence="2 3">
    <name type="scientific">Grifola frondosa</name>
    <name type="common">Maitake</name>
    <name type="synonym">Polyporus frondosus</name>
    <dbReference type="NCBI Taxonomy" id="5627"/>
    <lineage>
        <taxon>Eukaryota</taxon>
        <taxon>Fungi</taxon>
        <taxon>Dikarya</taxon>
        <taxon>Basidiomycota</taxon>
        <taxon>Agaricomycotina</taxon>
        <taxon>Agaricomycetes</taxon>
        <taxon>Polyporales</taxon>
        <taxon>Grifolaceae</taxon>
        <taxon>Grifola</taxon>
    </lineage>
</organism>